<gene>
    <name evidence="7" type="ORF">SAMN05216313_10839</name>
</gene>
<keyword evidence="2" id="KW-0813">Transport</keyword>
<dbReference type="Gene3D" id="3.40.50.2300">
    <property type="match status" value="2"/>
</dbReference>
<protein>
    <submittedName>
        <fullName evidence="7">Branched-chain amino acid transport system substrate-binding protein</fullName>
    </submittedName>
</protein>
<dbReference type="Proteomes" id="UP000198508">
    <property type="component" value="Unassembled WGS sequence"/>
</dbReference>
<evidence type="ECO:0000256" key="3">
    <source>
        <dbReference type="ARBA" id="ARBA00022729"/>
    </source>
</evidence>
<dbReference type="InterPro" id="IPR051010">
    <property type="entry name" value="BCAA_transport"/>
</dbReference>
<feature type="chain" id="PRO_5039684308" evidence="5">
    <location>
        <begin position="22"/>
        <end position="457"/>
    </location>
</feature>
<dbReference type="STRING" id="460384.SAMN05216313_10839"/>
<organism evidence="7 8">
    <name type="scientific">Enterocloster lavalensis</name>
    <dbReference type="NCBI Taxonomy" id="460384"/>
    <lineage>
        <taxon>Bacteria</taxon>
        <taxon>Bacillati</taxon>
        <taxon>Bacillota</taxon>
        <taxon>Clostridia</taxon>
        <taxon>Lachnospirales</taxon>
        <taxon>Lachnospiraceae</taxon>
        <taxon>Enterocloster</taxon>
    </lineage>
</organism>
<reference evidence="8" key="1">
    <citation type="submission" date="2016-10" db="EMBL/GenBank/DDBJ databases">
        <authorList>
            <person name="Varghese N."/>
            <person name="Submissions S."/>
        </authorList>
    </citation>
    <scope>NUCLEOTIDE SEQUENCE [LARGE SCALE GENOMIC DNA]</scope>
    <source>
        <strain evidence="8">NLAE-zl-G277</strain>
    </source>
</reference>
<dbReference type="Pfam" id="PF13458">
    <property type="entry name" value="Peripla_BP_6"/>
    <property type="match status" value="1"/>
</dbReference>
<dbReference type="PROSITE" id="PS51257">
    <property type="entry name" value="PROKAR_LIPOPROTEIN"/>
    <property type="match status" value="1"/>
</dbReference>
<sequence>MKLKKITSVLCVAALAISMLAGCAGGSGSSSSAAPAAADAVTEAVTKAAEAAADAGTTAAEAGAELTGEPIKIGTIYAMSGGSAAIGTNILRGIDFAVAEINAAGGVNGRPLEVVRGDHAGDAATGRSEAERLITQEKVDVMMGCHMSVVTEVVAQVCQQYGVPMITAISTLDRLSNEEHKDMDYFFRLCPLNSVYVENMLMYLKDSAEQTGEEIKTVAIFTDRAAIGQELIRCVELFKDQYGIELVATVDYTSNATDLSAQVLALKQADPDAILCDSYIGDATLFIQTLKEQNYSPKMIVAKANGFTDPSFITNLGAISNGVASVVEFNPDLVNGVEINEEFKAQYGVDMNGHSAESYTVVWLFKTAIEAAGSTDGEAVKNALAELDIQGEFPGGRKIILPYDRIKFENYDLAGETHYRDNTSASVAIAQIQDGEWKTVWPFSFTETKIAYPAPLQ</sequence>
<comment type="similarity">
    <text evidence="1">Belongs to the leucine-binding protein family.</text>
</comment>
<evidence type="ECO:0000313" key="7">
    <source>
        <dbReference type="EMBL" id="SET54039.1"/>
    </source>
</evidence>
<dbReference type="CDD" id="cd06340">
    <property type="entry name" value="PBP1_ABC_ligand_binding-like"/>
    <property type="match status" value="1"/>
</dbReference>
<dbReference type="GO" id="GO:0006865">
    <property type="term" value="P:amino acid transport"/>
    <property type="evidence" value="ECO:0007669"/>
    <property type="project" value="UniProtKB-KW"/>
</dbReference>
<dbReference type="AlphaFoldDB" id="A0A1I0F7S5"/>
<evidence type="ECO:0000259" key="6">
    <source>
        <dbReference type="Pfam" id="PF13458"/>
    </source>
</evidence>
<proteinExistence type="inferred from homology"/>
<keyword evidence="3 5" id="KW-0732">Signal</keyword>
<feature type="domain" description="Leucine-binding protein" evidence="6">
    <location>
        <begin position="70"/>
        <end position="399"/>
    </location>
</feature>
<evidence type="ECO:0000313" key="8">
    <source>
        <dbReference type="Proteomes" id="UP000198508"/>
    </source>
</evidence>
<dbReference type="SUPFAM" id="SSF53822">
    <property type="entry name" value="Periplasmic binding protein-like I"/>
    <property type="match status" value="1"/>
</dbReference>
<dbReference type="PRINTS" id="PR00337">
    <property type="entry name" value="LEUILEVALBP"/>
</dbReference>
<dbReference type="InterPro" id="IPR028081">
    <property type="entry name" value="Leu-bd"/>
</dbReference>
<feature type="signal peptide" evidence="5">
    <location>
        <begin position="1"/>
        <end position="21"/>
    </location>
</feature>
<keyword evidence="4" id="KW-0029">Amino-acid transport</keyword>
<evidence type="ECO:0000256" key="1">
    <source>
        <dbReference type="ARBA" id="ARBA00010062"/>
    </source>
</evidence>
<keyword evidence="8" id="KW-1185">Reference proteome</keyword>
<accession>A0A1I0F7S5</accession>
<evidence type="ECO:0000256" key="2">
    <source>
        <dbReference type="ARBA" id="ARBA00022448"/>
    </source>
</evidence>
<evidence type="ECO:0000256" key="4">
    <source>
        <dbReference type="ARBA" id="ARBA00022970"/>
    </source>
</evidence>
<name>A0A1I0F7S5_9FIRM</name>
<dbReference type="InterPro" id="IPR000709">
    <property type="entry name" value="Leu_Ile_Val-bd"/>
</dbReference>
<dbReference type="PANTHER" id="PTHR30483">
    <property type="entry name" value="LEUCINE-SPECIFIC-BINDING PROTEIN"/>
    <property type="match status" value="1"/>
</dbReference>
<evidence type="ECO:0000256" key="5">
    <source>
        <dbReference type="SAM" id="SignalP"/>
    </source>
</evidence>
<dbReference type="InterPro" id="IPR028082">
    <property type="entry name" value="Peripla_BP_I"/>
</dbReference>
<dbReference type="RefSeq" id="WP_092362767.1">
    <property type="nucleotide sequence ID" value="NZ_CAJJSN010000023.1"/>
</dbReference>
<dbReference type="EMBL" id="FOIM01000008">
    <property type="protein sequence ID" value="SET54039.1"/>
    <property type="molecule type" value="Genomic_DNA"/>
</dbReference>
<dbReference type="PANTHER" id="PTHR30483:SF37">
    <property type="entry name" value="ABC TRANSPORTER SUBSTRATE-BINDING PROTEIN"/>
    <property type="match status" value="1"/>
</dbReference>